<gene>
    <name evidence="2" type="ORF">AVEN_49516_1</name>
</gene>
<dbReference type="AlphaFoldDB" id="A0A4Y2V4A8"/>
<protein>
    <submittedName>
        <fullName evidence="2">Uncharacterized protein</fullName>
    </submittedName>
</protein>
<feature type="compositionally biased region" description="Polar residues" evidence="1">
    <location>
        <begin position="59"/>
        <end position="74"/>
    </location>
</feature>
<dbReference type="Proteomes" id="UP000499080">
    <property type="component" value="Unassembled WGS sequence"/>
</dbReference>
<evidence type="ECO:0000313" key="3">
    <source>
        <dbReference type="Proteomes" id="UP000499080"/>
    </source>
</evidence>
<dbReference type="OrthoDB" id="8375008at2759"/>
<dbReference type="EMBL" id="BGPR01042278">
    <property type="protein sequence ID" value="GBO18680.1"/>
    <property type="molecule type" value="Genomic_DNA"/>
</dbReference>
<organism evidence="2 3">
    <name type="scientific">Araneus ventricosus</name>
    <name type="common">Orbweaver spider</name>
    <name type="synonym">Epeira ventricosa</name>
    <dbReference type="NCBI Taxonomy" id="182803"/>
    <lineage>
        <taxon>Eukaryota</taxon>
        <taxon>Metazoa</taxon>
        <taxon>Ecdysozoa</taxon>
        <taxon>Arthropoda</taxon>
        <taxon>Chelicerata</taxon>
        <taxon>Arachnida</taxon>
        <taxon>Araneae</taxon>
        <taxon>Araneomorphae</taxon>
        <taxon>Entelegynae</taxon>
        <taxon>Araneoidea</taxon>
        <taxon>Araneidae</taxon>
        <taxon>Araneus</taxon>
    </lineage>
</organism>
<keyword evidence="3" id="KW-1185">Reference proteome</keyword>
<accession>A0A4Y2V4A8</accession>
<evidence type="ECO:0000313" key="2">
    <source>
        <dbReference type="EMBL" id="GBO18680.1"/>
    </source>
</evidence>
<feature type="region of interest" description="Disordered" evidence="1">
    <location>
        <begin position="56"/>
        <end position="79"/>
    </location>
</feature>
<comment type="caution">
    <text evidence="2">The sequence shown here is derived from an EMBL/GenBank/DDBJ whole genome shotgun (WGS) entry which is preliminary data.</text>
</comment>
<evidence type="ECO:0000256" key="1">
    <source>
        <dbReference type="SAM" id="MobiDB-lite"/>
    </source>
</evidence>
<sequence length="157" mass="17458">MLCNPRNYEPWSDNEVTSKLEPFLQTSAPHQRDQGCELYPINKAEIEKRKVVQMLHDTPPSTSKEAVETPSVSKEGNEVSAVSKAVASPLKELKLAILSTLSPPTLSKTKISLKNSKAKRKQMQATNMVAYHLHEECKMKKACSKNYGGKETKSKAT</sequence>
<reference evidence="2 3" key="1">
    <citation type="journal article" date="2019" name="Sci. Rep.">
        <title>Orb-weaving spider Araneus ventricosus genome elucidates the spidroin gene catalogue.</title>
        <authorList>
            <person name="Kono N."/>
            <person name="Nakamura H."/>
            <person name="Ohtoshi R."/>
            <person name="Moran D.A.P."/>
            <person name="Shinohara A."/>
            <person name="Yoshida Y."/>
            <person name="Fujiwara M."/>
            <person name="Mori M."/>
            <person name="Tomita M."/>
            <person name="Arakawa K."/>
        </authorList>
    </citation>
    <scope>NUCLEOTIDE SEQUENCE [LARGE SCALE GENOMIC DNA]</scope>
</reference>
<proteinExistence type="predicted"/>
<name>A0A4Y2V4A8_ARAVE</name>